<evidence type="ECO:0000256" key="1">
    <source>
        <dbReference type="ARBA" id="ARBA00008857"/>
    </source>
</evidence>
<feature type="coiled-coil region" evidence="4">
    <location>
        <begin position="5"/>
        <end position="32"/>
    </location>
</feature>
<dbReference type="SUPFAM" id="SSF56349">
    <property type="entry name" value="DNA breaking-rejoining enzymes"/>
    <property type="match status" value="1"/>
</dbReference>
<evidence type="ECO:0000259" key="5">
    <source>
        <dbReference type="PROSITE" id="PS51898"/>
    </source>
</evidence>
<dbReference type="EMBL" id="QSRA01000003">
    <property type="protein sequence ID" value="RGK85549.1"/>
    <property type="molecule type" value="Genomic_DNA"/>
</dbReference>
<keyword evidence="3" id="KW-0233">DNA recombination</keyword>
<dbReference type="Gene3D" id="1.10.150.130">
    <property type="match status" value="1"/>
</dbReference>
<dbReference type="PANTHER" id="PTHR30349">
    <property type="entry name" value="PHAGE INTEGRASE-RELATED"/>
    <property type="match status" value="1"/>
</dbReference>
<accession>A0A3E4PZT2</accession>
<dbReference type="RefSeq" id="WP_117658955.1">
    <property type="nucleotide sequence ID" value="NZ_QSRA01000003.1"/>
</dbReference>
<protein>
    <submittedName>
        <fullName evidence="6">Recombinase XerD</fullName>
    </submittedName>
</protein>
<evidence type="ECO:0000313" key="7">
    <source>
        <dbReference type="Proteomes" id="UP000261324"/>
    </source>
</evidence>
<comment type="caution">
    <text evidence="6">The sequence shown here is derived from an EMBL/GenBank/DDBJ whole genome shotgun (WGS) entry which is preliminary data.</text>
</comment>
<dbReference type="InterPro" id="IPR002104">
    <property type="entry name" value="Integrase_catalytic"/>
</dbReference>
<dbReference type="CDD" id="cd00397">
    <property type="entry name" value="DNA_BRE_C"/>
    <property type="match status" value="1"/>
</dbReference>
<evidence type="ECO:0000313" key="6">
    <source>
        <dbReference type="EMBL" id="RGK85549.1"/>
    </source>
</evidence>
<evidence type="ECO:0000256" key="3">
    <source>
        <dbReference type="ARBA" id="ARBA00023172"/>
    </source>
</evidence>
<dbReference type="InterPro" id="IPR010998">
    <property type="entry name" value="Integrase_recombinase_N"/>
</dbReference>
<name>A0A3E4PZT2_9FIRM</name>
<dbReference type="PROSITE" id="PS51898">
    <property type="entry name" value="TYR_RECOMBINASE"/>
    <property type="match status" value="1"/>
</dbReference>
<keyword evidence="2" id="KW-0238">DNA-binding</keyword>
<feature type="domain" description="Tyr recombinase" evidence="5">
    <location>
        <begin position="321"/>
        <end position="500"/>
    </location>
</feature>
<dbReference type="InterPro" id="IPR013762">
    <property type="entry name" value="Integrase-like_cat_sf"/>
</dbReference>
<dbReference type="PANTHER" id="PTHR30349:SF64">
    <property type="entry name" value="PROPHAGE INTEGRASE INTD-RELATED"/>
    <property type="match status" value="1"/>
</dbReference>
<keyword evidence="4" id="KW-0175">Coiled coil</keyword>
<comment type="similarity">
    <text evidence="1">Belongs to the 'phage' integrase family.</text>
</comment>
<dbReference type="InterPro" id="IPR011010">
    <property type="entry name" value="DNA_brk_join_enz"/>
</dbReference>
<evidence type="ECO:0000256" key="2">
    <source>
        <dbReference type="ARBA" id="ARBA00023125"/>
    </source>
</evidence>
<dbReference type="AlphaFoldDB" id="A0A3E4PZT2"/>
<reference evidence="6 7" key="1">
    <citation type="submission" date="2018-08" db="EMBL/GenBank/DDBJ databases">
        <title>A genome reference for cultivated species of the human gut microbiota.</title>
        <authorList>
            <person name="Zou Y."/>
            <person name="Xue W."/>
            <person name="Luo G."/>
        </authorList>
    </citation>
    <scope>NUCLEOTIDE SEQUENCE [LARGE SCALE GENOMIC DNA]</scope>
    <source>
        <strain evidence="6 7">TF09-3</strain>
    </source>
</reference>
<dbReference type="Proteomes" id="UP000261324">
    <property type="component" value="Unassembled WGS sequence"/>
</dbReference>
<dbReference type="InterPro" id="IPR050090">
    <property type="entry name" value="Tyrosine_recombinase_XerCD"/>
</dbReference>
<dbReference type="Pfam" id="PF00589">
    <property type="entry name" value="Phage_integrase"/>
    <property type="match status" value="1"/>
</dbReference>
<sequence length="500" mass="60997">MPAVLQQWIEKSEERNRRIQQLRNEVTEIMELNIMDVTYRMLVEFLADEGIEHISEMDYILRKRYEVYMSELIKEKSVSRYLRIFDKVKQEYIRKRIETPMGRLECQWTYKNTILFIPYHSDQKIVLSVERVKNRSNMVWDFQIFLERKIENEQRRNRLRSIVGLACRITFLQTKEIRWDATIWYLEKFKIPKERLNPSDPVERISFREVLHPENRKLLQEYMKYEIGIGEMAISTVYEKFRIIRNFLKEISDEQQKVTTCDAERIDQYLKKRQEDANEAKTFNTQVTSIQYFFKFLEVRGYVDKVPFRAEYYWEKQMLVHHDRCVEEDVYMEIIQKLSNFPEHLRMMFLHLWCIGLRIIEVCTLKGDAYYHQNGDYWMKIYQVKMKNYKRVPIPEALYDLMQVYLNKNRIAKEDYIFQNRKGGAFSKSTFNEQMKKYCAACDIQNREYLFKSHDYRHTVATNLYDHGVSRQGIRDYLGHNYEEMTMQYIDYMPKKIACK</sequence>
<organism evidence="6 7">
    <name type="scientific">Dorea formicigenerans</name>
    <dbReference type="NCBI Taxonomy" id="39486"/>
    <lineage>
        <taxon>Bacteria</taxon>
        <taxon>Bacillati</taxon>
        <taxon>Bacillota</taxon>
        <taxon>Clostridia</taxon>
        <taxon>Lachnospirales</taxon>
        <taxon>Lachnospiraceae</taxon>
        <taxon>Dorea</taxon>
    </lineage>
</organism>
<dbReference type="GO" id="GO:0015074">
    <property type="term" value="P:DNA integration"/>
    <property type="evidence" value="ECO:0007669"/>
    <property type="project" value="InterPro"/>
</dbReference>
<dbReference type="GO" id="GO:0003677">
    <property type="term" value="F:DNA binding"/>
    <property type="evidence" value="ECO:0007669"/>
    <property type="project" value="UniProtKB-KW"/>
</dbReference>
<proteinExistence type="inferred from homology"/>
<dbReference type="GO" id="GO:0006310">
    <property type="term" value="P:DNA recombination"/>
    <property type="evidence" value="ECO:0007669"/>
    <property type="project" value="UniProtKB-KW"/>
</dbReference>
<dbReference type="Gene3D" id="1.10.443.10">
    <property type="entry name" value="Intergrase catalytic core"/>
    <property type="match status" value="1"/>
</dbReference>
<gene>
    <name evidence="6" type="ORF">DXC93_03715</name>
</gene>
<evidence type="ECO:0000256" key="4">
    <source>
        <dbReference type="SAM" id="Coils"/>
    </source>
</evidence>